<dbReference type="Gramene" id="mRNA:HanXRQr2_Chr16g0766691">
    <property type="protein sequence ID" value="CDS:HanXRQr2_Chr16g0766691.1"/>
    <property type="gene ID" value="HanXRQr2_Chr16g0766691"/>
</dbReference>
<dbReference type="GO" id="GO:0046872">
    <property type="term" value="F:metal ion binding"/>
    <property type="evidence" value="ECO:0007669"/>
    <property type="project" value="UniProtKB-KW"/>
</dbReference>
<dbReference type="InterPro" id="IPR008949">
    <property type="entry name" value="Isoprenoid_synthase_dom_sf"/>
</dbReference>
<comment type="caution">
    <text evidence="5">The sequence shown here is derived from an EMBL/GenBank/DDBJ whole genome shotgun (WGS) entry which is preliminary data.</text>
</comment>
<evidence type="ECO:0000313" key="5">
    <source>
        <dbReference type="EMBL" id="KAF5761573.1"/>
    </source>
</evidence>
<name>A0A9K3DWF4_HELAN</name>
<comment type="cofactor">
    <cofactor evidence="1">
        <name>Mg(2+)</name>
        <dbReference type="ChEBI" id="CHEBI:18420"/>
    </cofactor>
</comment>
<dbReference type="InterPro" id="IPR050148">
    <property type="entry name" value="Terpene_synthase-like"/>
</dbReference>
<dbReference type="Gene3D" id="1.10.600.10">
    <property type="entry name" value="Farnesyl Diphosphate Synthase"/>
    <property type="match status" value="1"/>
</dbReference>
<dbReference type="PANTHER" id="PTHR31739:SF3">
    <property type="entry name" value="ENT-KAUR-16-ENE SYNTHASE, CHLOROPLASTIC"/>
    <property type="match status" value="1"/>
</dbReference>
<reference evidence="5" key="1">
    <citation type="journal article" date="2017" name="Nature">
        <title>The sunflower genome provides insights into oil metabolism, flowering and Asterid evolution.</title>
        <authorList>
            <person name="Badouin H."/>
            <person name="Gouzy J."/>
            <person name="Grassa C.J."/>
            <person name="Murat F."/>
            <person name="Staton S.E."/>
            <person name="Cottret L."/>
            <person name="Lelandais-Briere C."/>
            <person name="Owens G.L."/>
            <person name="Carrere S."/>
            <person name="Mayjonade B."/>
            <person name="Legrand L."/>
            <person name="Gill N."/>
            <person name="Kane N.C."/>
            <person name="Bowers J.E."/>
            <person name="Hubner S."/>
            <person name="Bellec A."/>
            <person name="Berard A."/>
            <person name="Berges H."/>
            <person name="Blanchet N."/>
            <person name="Boniface M.C."/>
            <person name="Brunel D."/>
            <person name="Catrice O."/>
            <person name="Chaidir N."/>
            <person name="Claudel C."/>
            <person name="Donnadieu C."/>
            <person name="Faraut T."/>
            <person name="Fievet G."/>
            <person name="Helmstetter N."/>
            <person name="King M."/>
            <person name="Knapp S.J."/>
            <person name="Lai Z."/>
            <person name="Le Paslier M.C."/>
            <person name="Lippi Y."/>
            <person name="Lorenzon L."/>
            <person name="Mandel J.R."/>
            <person name="Marage G."/>
            <person name="Marchand G."/>
            <person name="Marquand E."/>
            <person name="Bret-Mestries E."/>
            <person name="Morien E."/>
            <person name="Nambeesan S."/>
            <person name="Nguyen T."/>
            <person name="Pegot-Espagnet P."/>
            <person name="Pouilly N."/>
            <person name="Raftis F."/>
            <person name="Sallet E."/>
            <person name="Schiex T."/>
            <person name="Thomas J."/>
            <person name="Vandecasteele C."/>
            <person name="Vares D."/>
            <person name="Vear F."/>
            <person name="Vautrin S."/>
            <person name="Crespi M."/>
            <person name="Mangin B."/>
            <person name="Burke J.M."/>
            <person name="Salse J."/>
            <person name="Munos S."/>
            <person name="Vincourt P."/>
            <person name="Rieseberg L.H."/>
            <person name="Langlade N.B."/>
        </authorList>
    </citation>
    <scope>NUCLEOTIDE SEQUENCE</scope>
    <source>
        <tissue evidence="5">Leaves</tissue>
    </source>
</reference>
<evidence type="ECO:0000256" key="2">
    <source>
        <dbReference type="ARBA" id="ARBA00006333"/>
    </source>
</evidence>
<dbReference type="Proteomes" id="UP000215914">
    <property type="component" value="Unassembled WGS sequence"/>
</dbReference>
<comment type="similarity">
    <text evidence="2">Belongs to the terpene synthase family.</text>
</comment>
<gene>
    <name evidence="5" type="ORF">HanXRQr2_Chr16g0766691</name>
</gene>
<dbReference type="EC" id="4.2.3.19" evidence="5"/>
<evidence type="ECO:0000256" key="3">
    <source>
        <dbReference type="ARBA" id="ARBA00022842"/>
    </source>
</evidence>
<protein>
    <submittedName>
        <fullName evidence="5">Ent-kaurene synthase</fullName>
        <ecNumber evidence="5">4.2.3.19</ecNumber>
    </submittedName>
</protein>
<dbReference type="GO" id="GO:0009899">
    <property type="term" value="F:ent-kaurene synthase activity"/>
    <property type="evidence" value="ECO:0007669"/>
    <property type="project" value="UniProtKB-EC"/>
</dbReference>
<evidence type="ECO:0000256" key="4">
    <source>
        <dbReference type="ARBA" id="ARBA00023239"/>
    </source>
</evidence>
<keyword evidence="6" id="KW-1185">Reference proteome</keyword>
<organism evidence="5 6">
    <name type="scientific">Helianthus annuus</name>
    <name type="common">Common sunflower</name>
    <dbReference type="NCBI Taxonomy" id="4232"/>
    <lineage>
        <taxon>Eukaryota</taxon>
        <taxon>Viridiplantae</taxon>
        <taxon>Streptophyta</taxon>
        <taxon>Embryophyta</taxon>
        <taxon>Tracheophyta</taxon>
        <taxon>Spermatophyta</taxon>
        <taxon>Magnoliopsida</taxon>
        <taxon>eudicotyledons</taxon>
        <taxon>Gunneridae</taxon>
        <taxon>Pentapetalae</taxon>
        <taxon>asterids</taxon>
        <taxon>campanulids</taxon>
        <taxon>Asterales</taxon>
        <taxon>Asteraceae</taxon>
        <taxon>Asteroideae</taxon>
        <taxon>Heliantheae alliance</taxon>
        <taxon>Heliantheae</taxon>
        <taxon>Helianthus</taxon>
    </lineage>
</organism>
<keyword evidence="3" id="KW-0460">Magnesium</keyword>
<dbReference type="AlphaFoldDB" id="A0A9K3DWF4"/>
<accession>A0A9K3DWF4</accession>
<dbReference type="PANTHER" id="PTHR31739">
    <property type="entry name" value="ENT-COPALYL DIPHOSPHATE SYNTHASE, CHLOROPLASTIC"/>
    <property type="match status" value="1"/>
</dbReference>
<evidence type="ECO:0000256" key="1">
    <source>
        <dbReference type="ARBA" id="ARBA00001946"/>
    </source>
</evidence>
<keyword evidence="4 5" id="KW-0456">Lyase</keyword>
<sequence length="67" mass="7735">MMTMIKNKRREMMKLVTEERGSIVPRACKDAFWNMCNVLNLFYAKDDGFTGDAILGIVKDVIYELLS</sequence>
<dbReference type="GO" id="GO:0016114">
    <property type="term" value="P:terpenoid biosynthetic process"/>
    <property type="evidence" value="ECO:0007669"/>
    <property type="project" value="InterPro"/>
</dbReference>
<dbReference type="SUPFAM" id="SSF48576">
    <property type="entry name" value="Terpenoid synthases"/>
    <property type="match status" value="1"/>
</dbReference>
<reference evidence="5" key="2">
    <citation type="submission" date="2020-06" db="EMBL/GenBank/DDBJ databases">
        <title>Helianthus annuus Genome sequencing and assembly Release 2.</title>
        <authorList>
            <person name="Gouzy J."/>
            <person name="Langlade N."/>
            <person name="Munos S."/>
        </authorList>
    </citation>
    <scope>NUCLEOTIDE SEQUENCE</scope>
    <source>
        <tissue evidence="5">Leaves</tissue>
    </source>
</reference>
<evidence type="ECO:0000313" key="6">
    <source>
        <dbReference type="Proteomes" id="UP000215914"/>
    </source>
</evidence>
<dbReference type="EMBL" id="MNCJ02000331">
    <property type="protein sequence ID" value="KAF5761573.1"/>
    <property type="molecule type" value="Genomic_DNA"/>
</dbReference>
<proteinExistence type="inferred from homology"/>